<organism evidence="2 3">
    <name type="scientific">Methylobacterium platani JCM 14648</name>
    <dbReference type="NCBI Taxonomy" id="1295136"/>
    <lineage>
        <taxon>Bacteria</taxon>
        <taxon>Pseudomonadati</taxon>
        <taxon>Pseudomonadota</taxon>
        <taxon>Alphaproteobacteria</taxon>
        <taxon>Hyphomicrobiales</taxon>
        <taxon>Methylobacteriaceae</taxon>
        <taxon>Methylobacterium</taxon>
    </lineage>
</organism>
<dbReference type="Proteomes" id="UP000035947">
    <property type="component" value="Unassembled WGS sequence"/>
</dbReference>
<keyword evidence="3" id="KW-1185">Reference proteome</keyword>
<gene>
    <name evidence="2" type="ORF">SQ03_05650</name>
</gene>
<keyword evidence="1" id="KW-1133">Transmembrane helix</keyword>
<dbReference type="EMBL" id="JXOD01000041">
    <property type="protein sequence ID" value="KMO20377.1"/>
    <property type="molecule type" value="Genomic_DNA"/>
</dbReference>
<accession>A0ABR5H7I4</accession>
<reference evidence="2 3" key="1">
    <citation type="submission" date="2015-01" db="EMBL/GenBank/DDBJ databases">
        <title>Genome sequencing of Methylobacterium platani JCM14648 type strain.</title>
        <authorList>
            <person name="Chaudhry V."/>
            <person name="Patil P.B."/>
        </authorList>
    </citation>
    <scope>NUCLEOTIDE SEQUENCE [LARGE SCALE GENOMIC DNA]</scope>
    <source>
        <strain evidence="2 3">JCM 14648</strain>
    </source>
</reference>
<keyword evidence="1" id="KW-0472">Membrane</keyword>
<proteinExistence type="predicted"/>
<feature type="transmembrane region" description="Helical" evidence="1">
    <location>
        <begin position="7"/>
        <end position="27"/>
    </location>
</feature>
<evidence type="ECO:0000256" key="1">
    <source>
        <dbReference type="SAM" id="Phobius"/>
    </source>
</evidence>
<evidence type="ECO:0000313" key="2">
    <source>
        <dbReference type="EMBL" id="KMO20377.1"/>
    </source>
</evidence>
<name>A0ABR5H7I4_9HYPH</name>
<sequence>MSVWRLFNFVAMTAWLFNALCVATAWWHGVPLSGFVALAAICGMVVGAMWCAEDVWPSLNGSPRQ</sequence>
<keyword evidence="1" id="KW-0812">Transmembrane</keyword>
<protein>
    <submittedName>
        <fullName evidence="2">Uncharacterized protein</fullName>
    </submittedName>
</protein>
<feature type="transmembrane region" description="Helical" evidence="1">
    <location>
        <begin position="33"/>
        <end position="52"/>
    </location>
</feature>
<comment type="caution">
    <text evidence="2">The sequence shown here is derived from an EMBL/GenBank/DDBJ whole genome shotgun (WGS) entry which is preliminary data.</text>
</comment>
<evidence type="ECO:0000313" key="3">
    <source>
        <dbReference type="Proteomes" id="UP000035947"/>
    </source>
</evidence>